<sequence length="70" mass="8002">MTAKQATFEFLDRIGSGSIITGNGLREQVQLVTGEYHFAATTLRYMREWRRATGRKVVCTNSLKSMYRVV</sequence>
<reference evidence="1" key="1">
    <citation type="journal article" date="2014" name="Front. Microbiol.">
        <title>High frequency of phylogenetically diverse reductive dehalogenase-homologous genes in deep subseafloor sedimentary metagenomes.</title>
        <authorList>
            <person name="Kawai M."/>
            <person name="Futagami T."/>
            <person name="Toyoda A."/>
            <person name="Takaki Y."/>
            <person name="Nishi S."/>
            <person name="Hori S."/>
            <person name="Arai W."/>
            <person name="Tsubouchi T."/>
            <person name="Morono Y."/>
            <person name="Uchiyama I."/>
            <person name="Ito T."/>
            <person name="Fujiyama A."/>
            <person name="Inagaki F."/>
            <person name="Takami H."/>
        </authorList>
    </citation>
    <scope>NUCLEOTIDE SEQUENCE</scope>
    <source>
        <strain evidence="1">Expedition CK06-06</strain>
    </source>
</reference>
<protein>
    <submittedName>
        <fullName evidence="1">Uncharacterized protein</fullName>
    </submittedName>
</protein>
<gene>
    <name evidence="1" type="ORF">S01H1_47080</name>
</gene>
<name>X0W610_9ZZZZ</name>
<proteinExistence type="predicted"/>
<comment type="caution">
    <text evidence="1">The sequence shown here is derived from an EMBL/GenBank/DDBJ whole genome shotgun (WGS) entry which is preliminary data.</text>
</comment>
<dbReference type="EMBL" id="BARS01030173">
    <property type="protein sequence ID" value="GAG18742.1"/>
    <property type="molecule type" value="Genomic_DNA"/>
</dbReference>
<accession>X0W610</accession>
<organism evidence="1">
    <name type="scientific">marine sediment metagenome</name>
    <dbReference type="NCBI Taxonomy" id="412755"/>
    <lineage>
        <taxon>unclassified sequences</taxon>
        <taxon>metagenomes</taxon>
        <taxon>ecological metagenomes</taxon>
    </lineage>
</organism>
<dbReference type="AlphaFoldDB" id="X0W610"/>
<evidence type="ECO:0000313" key="1">
    <source>
        <dbReference type="EMBL" id="GAG18742.1"/>
    </source>
</evidence>